<comment type="catalytic activity">
    <reaction evidence="13">
        <text>a lipid A disaccharide + ATP = a lipid IVA + ADP + H(+)</text>
        <dbReference type="Rhea" id="RHEA:67840"/>
        <dbReference type="ChEBI" id="CHEBI:15378"/>
        <dbReference type="ChEBI" id="CHEBI:30616"/>
        <dbReference type="ChEBI" id="CHEBI:176343"/>
        <dbReference type="ChEBI" id="CHEBI:176425"/>
        <dbReference type="ChEBI" id="CHEBI:456216"/>
        <dbReference type="EC" id="2.7.1.130"/>
    </reaction>
</comment>
<evidence type="ECO:0000313" key="16">
    <source>
        <dbReference type="Proteomes" id="UP000886865"/>
    </source>
</evidence>
<comment type="similarity">
    <text evidence="13">Belongs to the LpxK family.</text>
</comment>
<sequence length="366" mass="41235">MENLKVIISKYHYAKKPALLVSLLLFVPLGIISVFYGIIIISKNFLYSIKILKEKKVKPYVICVGNLTTGGVGKTPIVCELANYCANELKKKTAVISRGYGAKLNNKNVNIIKDYTKTYYDDGAICGDEALLCAQNTKNCIVLTSKNRVEAAQLAYKNYGCEVVVLDDGFSNRKIKKDFTILTIDSKKQFSNGFLLPLGALREPLGESKRADYAVISNKGDENILENKKEILEKIKTKKSVICNFTQGGFYNIKNGLEVQINNKKVIAFCAIGQPQQFYNYLKKSLNLVYAETFCDHYSYTQDDIEKIVKKARELNVDTIITTQKDEVKIKQYVKNISAINFLSMKLCANFTDNGLFYALERGVKK</sequence>
<evidence type="ECO:0000256" key="13">
    <source>
        <dbReference type="HAMAP-Rule" id="MF_00409"/>
    </source>
</evidence>
<keyword evidence="14" id="KW-0472">Membrane</keyword>
<dbReference type="GO" id="GO:0005886">
    <property type="term" value="C:plasma membrane"/>
    <property type="evidence" value="ECO:0007669"/>
    <property type="project" value="TreeGrafter"/>
</dbReference>
<organism evidence="15 16">
    <name type="scientific">Candidatus Galligastranaerophilus intestinavium</name>
    <dbReference type="NCBI Taxonomy" id="2840836"/>
    <lineage>
        <taxon>Bacteria</taxon>
        <taxon>Candidatus Galligastranaerophilus</taxon>
    </lineage>
</organism>
<evidence type="ECO:0000256" key="2">
    <source>
        <dbReference type="ARBA" id="ARBA00004870"/>
    </source>
</evidence>
<comment type="pathway">
    <text evidence="2 13">Glycolipid biosynthesis; lipid IV(A) biosynthesis; lipid IV(A) from (3R)-3-hydroxytetradecanoyl-[acyl-carrier-protein] and UDP-N-acetyl-alpha-D-glucosamine: step 6/6.</text>
</comment>
<evidence type="ECO:0000256" key="5">
    <source>
        <dbReference type="ARBA" id="ARBA00022516"/>
    </source>
</evidence>
<evidence type="ECO:0000256" key="9">
    <source>
        <dbReference type="ARBA" id="ARBA00022777"/>
    </source>
</evidence>
<keyword evidence="8 13" id="KW-0547">Nucleotide-binding</keyword>
<feature type="binding site" evidence="13">
    <location>
        <begin position="68"/>
        <end position="75"/>
    </location>
    <ligand>
        <name>ATP</name>
        <dbReference type="ChEBI" id="CHEBI:30616"/>
    </ligand>
</feature>
<dbReference type="InterPro" id="IPR003758">
    <property type="entry name" value="LpxK"/>
</dbReference>
<keyword evidence="11 13" id="KW-0443">Lipid metabolism</keyword>
<evidence type="ECO:0000256" key="4">
    <source>
        <dbReference type="ARBA" id="ARBA00016436"/>
    </source>
</evidence>
<keyword evidence="7 13" id="KW-0808">Transferase</keyword>
<evidence type="ECO:0000256" key="3">
    <source>
        <dbReference type="ARBA" id="ARBA00012071"/>
    </source>
</evidence>
<evidence type="ECO:0000256" key="8">
    <source>
        <dbReference type="ARBA" id="ARBA00022741"/>
    </source>
</evidence>
<evidence type="ECO:0000256" key="11">
    <source>
        <dbReference type="ARBA" id="ARBA00023098"/>
    </source>
</evidence>
<dbReference type="GO" id="GO:0009029">
    <property type="term" value="F:lipid-A 4'-kinase activity"/>
    <property type="evidence" value="ECO:0007669"/>
    <property type="project" value="UniProtKB-UniRule"/>
</dbReference>
<comment type="function">
    <text evidence="1 13">Transfers the gamma-phosphate of ATP to the 4'-position of a tetraacyldisaccharide 1-phosphate intermediate (termed DS-1-P) to form tetraacyldisaccharide 1,4'-bis-phosphate (lipid IVA).</text>
</comment>
<dbReference type="GO" id="GO:0009244">
    <property type="term" value="P:lipopolysaccharide core region biosynthetic process"/>
    <property type="evidence" value="ECO:0007669"/>
    <property type="project" value="TreeGrafter"/>
</dbReference>
<name>A0A9D1FK49_9BACT</name>
<dbReference type="Proteomes" id="UP000886865">
    <property type="component" value="Unassembled WGS sequence"/>
</dbReference>
<evidence type="ECO:0000313" key="15">
    <source>
        <dbReference type="EMBL" id="HIS74973.1"/>
    </source>
</evidence>
<keyword evidence="5 13" id="KW-0444">Lipid biosynthesis</keyword>
<dbReference type="PANTHER" id="PTHR42724">
    <property type="entry name" value="TETRAACYLDISACCHARIDE 4'-KINASE"/>
    <property type="match status" value="1"/>
</dbReference>
<gene>
    <name evidence="13 15" type="primary">lpxK</name>
    <name evidence="15" type="ORF">IAA86_08150</name>
</gene>
<reference evidence="15" key="1">
    <citation type="submission" date="2020-10" db="EMBL/GenBank/DDBJ databases">
        <authorList>
            <person name="Gilroy R."/>
        </authorList>
    </citation>
    <scope>NUCLEOTIDE SEQUENCE</scope>
    <source>
        <strain evidence="15">CHK152-2871</strain>
    </source>
</reference>
<comment type="caution">
    <text evidence="15">The sequence shown here is derived from an EMBL/GenBank/DDBJ whole genome shotgun (WGS) entry which is preliminary data.</text>
</comment>
<dbReference type="PANTHER" id="PTHR42724:SF1">
    <property type="entry name" value="TETRAACYLDISACCHARIDE 4'-KINASE, MITOCHONDRIAL-RELATED"/>
    <property type="match status" value="1"/>
</dbReference>
<keyword evidence="6 13" id="KW-0441">Lipid A biosynthesis</keyword>
<evidence type="ECO:0000256" key="7">
    <source>
        <dbReference type="ARBA" id="ARBA00022679"/>
    </source>
</evidence>
<reference evidence="15" key="2">
    <citation type="journal article" date="2021" name="PeerJ">
        <title>Extensive microbial diversity within the chicken gut microbiome revealed by metagenomics and culture.</title>
        <authorList>
            <person name="Gilroy R."/>
            <person name="Ravi A."/>
            <person name="Getino M."/>
            <person name="Pursley I."/>
            <person name="Horton D.L."/>
            <person name="Alikhan N.F."/>
            <person name="Baker D."/>
            <person name="Gharbi K."/>
            <person name="Hall N."/>
            <person name="Watson M."/>
            <person name="Adriaenssens E.M."/>
            <person name="Foster-Nyarko E."/>
            <person name="Jarju S."/>
            <person name="Secka A."/>
            <person name="Antonio M."/>
            <person name="Oren A."/>
            <person name="Chaudhuri R.R."/>
            <person name="La Ragione R."/>
            <person name="Hildebrand F."/>
            <person name="Pallen M.J."/>
        </authorList>
    </citation>
    <scope>NUCLEOTIDE SEQUENCE</scope>
    <source>
        <strain evidence="15">CHK152-2871</strain>
    </source>
</reference>
<keyword evidence="9 13" id="KW-0418">Kinase</keyword>
<feature type="transmembrane region" description="Helical" evidence="14">
    <location>
        <begin position="20"/>
        <end position="46"/>
    </location>
</feature>
<evidence type="ECO:0000256" key="6">
    <source>
        <dbReference type="ARBA" id="ARBA00022556"/>
    </source>
</evidence>
<protein>
    <recommendedName>
        <fullName evidence="4 13">Tetraacyldisaccharide 4'-kinase</fullName>
        <ecNumber evidence="3 13">2.7.1.130</ecNumber>
    </recommendedName>
    <alternativeName>
        <fullName evidence="12 13">Lipid A 4'-kinase</fullName>
    </alternativeName>
</protein>
<dbReference type="EC" id="2.7.1.130" evidence="3 13"/>
<evidence type="ECO:0000256" key="1">
    <source>
        <dbReference type="ARBA" id="ARBA00002274"/>
    </source>
</evidence>
<dbReference type="Pfam" id="PF02606">
    <property type="entry name" value="LpxK"/>
    <property type="match status" value="1"/>
</dbReference>
<evidence type="ECO:0000256" key="14">
    <source>
        <dbReference type="SAM" id="Phobius"/>
    </source>
</evidence>
<keyword evidence="14" id="KW-1133">Transmembrane helix</keyword>
<dbReference type="NCBIfam" id="TIGR00682">
    <property type="entry name" value="lpxK"/>
    <property type="match status" value="1"/>
</dbReference>
<keyword evidence="10 13" id="KW-0067">ATP-binding</keyword>
<dbReference type="EMBL" id="DVJQ01000071">
    <property type="protein sequence ID" value="HIS74973.1"/>
    <property type="molecule type" value="Genomic_DNA"/>
</dbReference>
<dbReference type="HAMAP" id="MF_00409">
    <property type="entry name" value="LpxK"/>
    <property type="match status" value="1"/>
</dbReference>
<dbReference type="AlphaFoldDB" id="A0A9D1FK49"/>
<evidence type="ECO:0000256" key="10">
    <source>
        <dbReference type="ARBA" id="ARBA00022840"/>
    </source>
</evidence>
<accession>A0A9D1FK49</accession>
<proteinExistence type="inferred from homology"/>
<evidence type="ECO:0000256" key="12">
    <source>
        <dbReference type="ARBA" id="ARBA00029757"/>
    </source>
</evidence>
<dbReference type="GO" id="GO:0009245">
    <property type="term" value="P:lipid A biosynthetic process"/>
    <property type="evidence" value="ECO:0007669"/>
    <property type="project" value="UniProtKB-UniRule"/>
</dbReference>
<keyword evidence="14" id="KW-0812">Transmembrane</keyword>
<dbReference type="GO" id="GO:0005524">
    <property type="term" value="F:ATP binding"/>
    <property type="evidence" value="ECO:0007669"/>
    <property type="project" value="UniProtKB-UniRule"/>
</dbReference>